<evidence type="ECO:0000313" key="2">
    <source>
        <dbReference type="Proteomes" id="UP000716004"/>
    </source>
</evidence>
<proteinExistence type="predicted"/>
<organism evidence="1 2">
    <name type="scientific">Candidatus Sysuiplasma superficiale</name>
    <dbReference type="NCBI Taxonomy" id="2823368"/>
    <lineage>
        <taxon>Archaea</taxon>
        <taxon>Methanobacteriati</taxon>
        <taxon>Thermoplasmatota</taxon>
        <taxon>Thermoplasmata</taxon>
        <taxon>Candidatus Sysuiplasmatales</taxon>
        <taxon>Candidatus Sysuiplasmataceae</taxon>
        <taxon>Candidatus Sysuiplasma</taxon>
    </lineage>
</organism>
<dbReference type="Proteomes" id="UP000716004">
    <property type="component" value="Unassembled WGS sequence"/>
</dbReference>
<reference evidence="1" key="1">
    <citation type="submission" date="2021-04" db="EMBL/GenBank/DDBJ databases">
        <title>Genomic insights into ecological role and evolution of a novel Thermoplasmata order Candidatus Sysuiplasmatales.</title>
        <authorList>
            <person name="Yuan Y."/>
        </authorList>
    </citation>
    <scope>NUCLEOTIDE SEQUENCE</scope>
    <source>
        <strain evidence="1">YP2-bin.285</strain>
    </source>
</reference>
<evidence type="ECO:0000313" key="1">
    <source>
        <dbReference type="EMBL" id="MBX8632578.1"/>
    </source>
</evidence>
<accession>A0A8J8CBL9</accession>
<name>A0A8J8CBL9_9ARCH</name>
<comment type="caution">
    <text evidence="1">The sequence shown here is derived from an EMBL/GenBank/DDBJ whole genome shotgun (WGS) entry which is preliminary data.</text>
</comment>
<dbReference type="AlphaFoldDB" id="A0A8J8CBL9"/>
<sequence>MADPKSIYAGLDDDERFGLSFGLFPARLGRENMNNAEAAELIRMSQKESGVQF</sequence>
<dbReference type="EMBL" id="JAGVSJ010000037">
    <property type="protein sequence ID" value="MBX8632578.1"/>
    <property type="molecule type" value="Genomic_DNA"/>
</dbReference>
<gene>
    <name evidence="1" type="ORF">J9259_08725</name>
</gene>
<protein>
    <submittedName>
        <fullName evidence="1">Uncharacterized protein</fullName>
    </submittedName>
</protein>